<organism evidence="2 3">
    <name type="scientific">Phytophthora nicotianae (strain INRA-310)</name>
    <name type="common">Phytophthora parasitica</name>
    <dbReference type="NCBI Taxonomy" id="761204"/>
    <lineage>
        <taxon>Eukaryota</taxon>
        <taxon>Sar</taxon>
        <taxon>Stramenopiles</taxon>
        <taxon>Oomycota</taxon>
        <taxon>Peronosporomycetes</taxon>
        <taxon>Peronosporales</taxon>
        <taxon>Peronosporaceae</taxon>
        <taxon>Phytophthora</taxon>
    </lineage>
</organism>
<dbReference type="GeneID" id="20193158"/>
<evidence type="ECO:0000256" key="1">
    <source>
        <dbReference type="SAM" id="MobiDB-lite"/>
    </source>
</evidence>
<gene>
    <name evidence="2" type="ORF">PPTG_24559</name>
</gene>
<reference evidence="3" key="1">
    <citation type="submission" date="2011-12" db="EMBL/GenBank/DDBJ databases">
        <authorList>
            <consortium name="The Broad Institute Genome Sequencing Platform"/>
            <person name="Russ C."/>
            <person name="Tyler B."/>
            <person name="Panabieres F."/>
            <person name="Shan W."/>
            <person name="Tripathy S."/>
            <person name="Grunwald N."/>
            <person name="Machado M."/>
            <person name="Young S.K."/>
            <person name="Zeng Q."/>
            <person name="Gargeya S."/>
            <person name="Fitzgerald M."/>
            <person name="Haas B."/>
            <person name="Abouelleil A."/>
            <person name="Alvarado L."/>
            <person name="Arachchi H.M."/>
            <person name="Berlin A."/>
            <person name="Chapman S.B."/>
            <person name="Gearin G."/>
            <person name="Goldberg J."/>
            <person name="Griggs A."/>
            <person name="Gujja S."/>
            <person name="Hansen M."/>
            <person name="Heiman D."/>
            <person name="Howarth C."/>
            <person name="Larimer J."/>
            <person name="Lui A."/>
            <person name="MacDonald P.J.P."/>
            <person name="McCowen C."/>
            <person name="Montmayeur A."/>
            <person name="Murphy C."/>
            <person name="Neiman D."/>
            <person name="Pearson M."/>
            <person name="Priest M."/>
            <person name="Roberts A."/>
            <person name="Saif S."/>
            <person name="Shea T."/>
            <person name="Sisk P."/>
            <person name="Stolte C."/>
            <person name="Sykes S."/>
            <person name="Wortman J."/>
            <person name="Nusbaum C."/>
            <person name="Birren B."/>
        </authorList>
    </citation>
    <scope>NUCLEOTIDE SEQUENCE [LARGE SCALE GENOMIC DNA]</scope>
    <source>
        <strain evidence="3">INRA-310</strain>
    </source>
</reference>
<dbReference type="RefSeq" id="XP_008915995.1">
    <property type="nucleotide sequence ID" value="XM_008917747.1"/>
</dbReference>
<feature type="region of interest" description="Disordered" evidence="1">
    <location>
        <begin position="1"/>
        <end position="22"/>
    </location>
</feature>
<dbReference type="VEuPathDB" id="FungiDB:PPTG_24559"/>
<sequence length="65" mass="6900">MGRVSEELVASSDDSGEATRAVEASDIKAAEQAWDPNKSSRANAEQICTLSGMVQALHKLRLPGD</sequence>
<name>W2PFF8_PHYN3</name>
<reference evidence="2 3" key="2">
    <citation type="submission" date="2013-11" db="EMBL/GenBank/DDBJ databases">
        <title>The Genome Sequence of Phytophthora parasitica INRA-310.</title>
        <authorList>
            <consortium name="The Broad Institute Genomics Platform"/>
            <person name="Russ C."/>
            <person name="Tyler B."/>
            <person name="Panabieres F."/>
            <person name="Shan W."/>
            <person name="Tripathy S."/>
            <person name="Grunwald N."/>
            <person name="Machado M."/>
            <person name="Johnson C.S."/>
            <person name="Arredondo F."/>
            <person name="Hong C."/>
            <person name="Coffey M."/>
            <person name="Young S.K."/>
            <person name="Zeng Q."/>
            <person name="Gargeya S."/>
            <person name="Fitzgerald M."/>
            <person name="Abouelleil A."/>
            <person name="Alvarado L."/>
            <person name="Chapman S.B."/>
            <person name="Gainer-Dewar J."/>
            <person name="Goldberg J."/>
            <person name="Griggs A."/>
            <person name="Gujja S."/>
            <person name="Hansen M."/>
            <person name="Howarth C."/>
            <person name="Imamovic A."/>
            <person name="Ireland A."/>
            <person name="Larimer J."/>
            <person name="McCowan C."/>
            <person name="Murphy C."/>
            <person name="Pearson M."/>
            <person name="Poon T.W."/>
            <person name="Priest M."/>
            <person name="Roberts A."/>
            <person name="Saif S."/>
            <person name="Shea T."/>
            <person name="Sykes S."/>
            <person name="Wortman J."/>
            <person name="Nusbaum C."/>
            <person name="Birren B."/>
        </authorList>
    </citation>
    <scope>NUCLEOTIDE SEQUENCE [LARGE SCALE GENOMIC DNA]</scope>
    <source>
        <strain evidence="2 3">INRA-310</strain>
    </source>
</reference>
<evidence type="ECO:0000313" key="3">
    <source>
        <dbReference type="Proteomes" id="UP000018817"/>
    </source>
</evidence>
<proteinExistence type="predicted"/>
<accession>W2PFF8</accession>
<dbReference type="AlphaFoldDB" id="W2PFF8"/>
<dbReference type="Proteomes" id="UP000018817">
    <property type="component" value="Unassembled WGS sequence"/>
</dbReference>
<protein>
    <submittedName>
        <fullName evidence="2">Uncharacterized protein</fullName>
    </submittedName>
</protein>
<dbReference type="EMBL" id="KI669673">
    <property type="protein sequence ID" value="ETM98749.1"/>
    <property type="molecule type" value="Genomic_DNA"/>
</dbReference>
<evidence type="ECO:0000313" key="2">
    <source>
        <dbReference type="EMBL" id="ETM98749.1"/>
    </source>
</evidence>